<sequence>MGISDASRSGLPPLWIARCRRLCPPFLAIFSFLCSISQSPPLSYASSRISQYQRPPTTFTRILLAIFRHRPDKNITESKYFQYVWHPSVNTVVQQMMLLILYNAYTPLAFSHEQPSSQIQE</sequence>
<keyword evidence="2" id="KW-1185">Reference proteome</keyword>
<name>A0ABD6ESL0_9BILA</name>
<gene>
    <name evidence="1" type="ORF">AB6A40_007853</name>
</gene>
<dbReference type="Proteomes" id="UP001608902">
    <property type="component" value="Unassembled WGS sequence"/>
</dbReference>
<proteinExistence type="predicted"/>
<evidence type="ECO:0000313" key="1">
    <source>
        <dbReference type="EMBL" id="MFH4981144.1"/>
    </source>
</evidence>
<comment type="caution">
    <text evidence="1">The sequence shown here is derived from an EMBL/GenBank/DDBJ whole genome shotgun (WGS) entry which is preliminary data.</text>
</comment>
<accession>A0ABD6ESL0</accession>
<protein>
    <submittedName>
        <fullName evidence="1">Uncharacterized protein</fullName>
    </submittedName>
</protein>
<dbReference type="EMBL" id="JBGFUD010006681">
    <property type="protein sequence ID" value="MFH4981144.1"/>
    <property type="molecule type" value="Genomic_DNA"/>
</dbReference>
<reference evidence="1 2" key="1">
    <citation type="submission" date="2024-08" db="EMBL/GenBank/DDBJ databases">
        <title>Gnathostoma spinigerum genome.</title>
        <authorList>
            <person name="Gonzalez-Bertolin B."/>
            <person name="Monzon S."/>
            <person name="Zaballos A."/>
            <person name="Jimenez P."/>
            <person name="Dekumyoy P."/>
            <person name="Varona S."/>
            <person name="Cuesta I."/>
            <person name="Sumanam S."/>
            <person name="Adisakwattana P."/>
            <person name="Gasser R.B."/>
            <person name="Hernandez-Gonzalez A."/>
            <person name="Young N.D."/>
            <person name="Perteguer M.J."/>
        </authorList>
    </citation>
    <scope>NUCLEOTIDE SEQUENCE [LARGE SCALE GENOMIC DNA]</scope>
    <source>
        <strain evidence="1">AL3</strain>
        <tissue evidence="1">Liver</tissue>
    </source>
</reference>
<dbReference type="AlphaFoldDB" id="A0ABD6ESL0"/>
<evidence type="ECO:0000313" key="2">
    <source>
        <dbReference type="Proteomes" id="UP001608902"/>
    </source>
</evidence>
<organism evidence="1 2">
    <name type="scientific">Gnathostoma spinigerum</name>
    <dbReference type="NCBI Taxonomy" id="75299"/>
    <lineage>
        <taxon>Eukaryota</taxon>
        <taxon>Metazoa</taxon>
        <taxon>Ecdysozoa</taxon>
        <taxon>Nematoda</taxon>
        <taxon>Chromadorea</taxon>
        <taxon>Rhabditida</taxon>
        <taxon>Spirurina</taxon>
        <taxon>Gnathostomatomorpha</taxon>
        <taxon>Gnathostomatoidea</taxon>
        <taxon>Gnathostomatidae</taxon>
        <taxon>Gnathostoma</taxon>
    </lineage>
</organism>